<dbReference type="RefSeq" id="WP_074788105.1">
    <property type="nucleotide sequence ID" value="NZ_FOBO01000023.1"/>
</dbReference>
<dbReference type="Proteomes" id="UP000182160">
    <property type="component" value="Unassembled WGS sequence"/>
</dbReference>
<accession>A0A1H8IF44</accession>
<keyword evidence="3" id="KW-0808">Transferase</keyword>
<dbReference type="SUPFAM" id="SSF53474">
    <property type="entry name" value="alpha/beta-Hydrolases"/>
    <property type="match status" value="1"/>
</dbReference>
<feature type="active site" evidence="1">
    <location>
        <position position="283"/>
    </location>
</feature>
<dbReference type="NCBIfam" id="NF005757">
    <property type="entry name" value="PRK07581.1"/>
    <property type="match status" value="1"/>
</dbReference>
<evidence type="ECO:0000313" key="3">
    <source>
        <dbReference type="EMBL" id="SEN67124.1"/>
    </source>
</evidence>
<dbReference type="InterPro" id="IPR008220">
    <property type="entry name" value="HAT_MetX-like"/>
</dbReference>
<evidence type="ECO:0000259" key="2">
    <source>
        <dbReference type="Pfam" id="PF00561"/>
    </source>
</evidence>
<feature type="domain" description="AB hydrolase-1" evidence="2">
    <location>
        <begin position="41"/>
        <end position="313"/>
    </location>
</feature>
<dbReference type="EMBL" id="FOBO01000023">
    <property type="protein sequence ID" value="SEN67124.1"/>
    <property type="molecule type" value="Genomic_DNA"/>
</dbReference>
<dbReference type="PANTHER" id="PTHR32268:SF15">
    <property type="entry name" value="HOMOSERINE ACETYLTRANSFERASE FAMILY PROTEIN (AFU_ORTHOLOGUE AFUA_1G15350)"/>
    <property type="match status" value="1"/>
</dbReference>
<dbReference type="InterPro" id="IPR000073">
    <property type="entry name" value="AB_hydrolase_1"/>
</dbReference>
<dbReference type="InterPro" id="IPR029058">
    <property type="entry name" value="AB_hydrolase_fold"/>
</dbReference>
<evidence type="ECO:0000256" key="1">
    <source>
        <dbReference type="PIRSR" id="PIRSR000443-1"/>
    </source>
</evidence>
<gene>
    <name evidence="3" type="ORF">SAMN04488077_12343</name>
</gene>
<dbReference type="PANTHER" id="PTHR32268">
    <property type="entry name" value="HOMOSERINE O-ACETYLTRANSFERASE"/>
    <property type="match status" value="1"/>
</dbReference>
<dbReference type="Pfam" id="PF00561">
    <property type="entry name" value="Abhydrolase_1"/>
    <property type="match status" value="1"/>
</dbReference>
<evidence type="ECO:0000313" key="4">
    <source>
        <dbReference type="Proteomes" id="UP000182160"/>
    </source>
</evidence>
<dbReference type="GO" id="GO:0016747">
    <property type="term" value="F:acyltransferase activity, transferring groups other than amino-acyl groups"/>
    <property type="evidence" value="ECO:0007669"/>
    <property type="project" value="InterPro"/>
</dbReference>
<organism evidence="3 4">
    <name type="scientific">Roseovarius tolerans</name>
    <dbReference type="NCBI Taxonomy" id="74031"/>
    <lineage>
        <taxon>Bacteria</taxon>
        <taxon>Pseudomonadati</taxon>
        <taxon>Pseudomonadota</taxon>
        <taxon>Alphaproteobacteria</taxon>
        <taxon>Rhodobacterales</taxon>
        <taxon>Roseobacteraceae</taxon>
        <taxon>Roseovarius</taxon>
    </lineage>
</organism>
<feature type="active site" description="Nucleophile" evidence="1">
    <location>
        <position position="129"/>
    </location>
</feature>
<name>A0A1H8IF44_9RHOB</name>
<proteinExistence type="predicted"/>
<dbReference type="AlphaFoldDB" id="A0A1H8IF44"/>
<dbReference type="Gene3D" id="3.40.50.1820">
    <property type="entry name" value="alpha/beta hydrolase"/>
    <property type="match status" value="1"/>
</dbReference>
<reference evidence="3 4" key="1">
    <citation type="submission" date="2016-10" db="EMBL/GenBank/DDBJ databases">
        <authorList>
            <person name="de Groot N.N."/>
        </authorList>
    </citation>
    <scope>NUCLEOTIDE SEQUENCE [LARGE SCALE GENOMIC DNA]</scope>
    <source>
        <strain evidence="3 4">DSM 11457</strain>
    </source>
</reference>
<protein>
    <submittedName>
        <fullName evidence="3">Homoserine O-acetyltransferase</fullName>
    </submittedName>
</protein>
<sequence length="336" mass="36849">MSKPYNTFELGNLDLLSGDVLHDAWIAYKTHGRLSARGDNVVVLPTFYTGTHARNEGFFGPGRAIDPERHFVICVDLLGNGISSSPSNSARAYGAKYPLVQMWDNIACQHRLLTEALGVDRIALVAGWSMAGSQAYQWAAQYPDMVDAILPFCASARTSPHNSVFLEGVKAALCADQTWDNGNYKSPPVAGLKAFGRVYAGWAFSQSFYREGLYRQLGFETPEDLLKDWEEDHATGWDANNLLAKLATWKAGDISAGPLYEGNFTAALGAIKAKAILMPCTQDLYFPPQDNAIEARHMPNAAFRPYDSPWGHCAANPGNDPGFTKQLEANIRELLP</sequence>
<feature type="active site" evidence="1">
    <location>
        <position position="312"/>
    </location>
</feature>
<dbReference type="PIRSF" id="PIRSF000443">
    <property type="entry name" value="Homoser_Ac_trans"/>
    <property type="match status" value="1"/>
</dbReference>